<keyword evidence="4 10" id="KW-0863">Zinc-finger</keyword>
<keyword evidence="5" id="KW-0862">Zinc</keyword>
<dbReference type="InterPro" id="IPR036236">
    <property type="entry name" value="Znf_C2H2_sf"/>
</dbReference>
<reference evidence="12" key="3">
    <citation type="submission" date="2025-09" db="UniProtKB">
        <authorList>
            <consortium name="Ensembl"/>
        </authorList>
    </citation>
    <scope>IDENTIFICATION</scope>
</reference>
<sequence length="203" mass="24056">MRKTKDVRKLEDCVIGGNAIVVPYDQRFEKDEKDDPQYEADELPKGIHHGAHKDLTGKDTFQNQVNRDDISNRVSHSLNDAKSPKPLKLKFFICKECGKVFKRRYRLTNHIESIHRGKKKYHCDVCDFKTAYRLSLQQHKRLHTKEKPHICKYCDKPFTTGSMLIEHLRMHTNTKPHKCKWCSKRFTAKSNYNKHIRIHSLER</sequence>
<dbReference type="STRING" id="7719.ENSCINP00000028522"/>
<keyword evidence="8" id="KW-0804">Transcription</keyword>
<evidence type="ECO:0000256" key="7">
    <source>
        <dbReference type="ARBA" id="ARBA00023125"/>
    </source>
</evidence>
<keyword evidence="7" id="KW-0238">DNA-binding</keyword>
<evidence type="ECO:0000313" key="13">
    <source>
        <dbReference type="Proteomes" id="UP000008144"/>
    </source>
</evidence>
<feature type="domain" description="C2H2-type" evidence="11">
    <location>
        <begin position="92"/>
        <end position="120"/>
    </location>
</feature>
<evidence type="ECO:0000256" key="6">
    <source>
        <dbReference type="ARBA" id="ARBA00023015"/>
    </source>
</evidence>
<dbReference type="Ensembl" id="ENSCINT00000028768.2">
    <property type="protein sequence ID" value="ENSCINP00000028522.2"/>
    <property type="gene ID" value="ENSCING00000016467.2"/>
</dbReference>
<evidence type="ECO:0000313" key="12">
    <source>
        <dbReference type="Ensembl" id="ENSCINP00000028522.2"/>
    </source>
</evidence>
<reference evidence="12" key="2">
    <citation type="submission" date="2025-08" db="UniProtKB">
        <authorList>
            <consortium name="Ensembl"/>
        </authorList>
    </citation>
    <scope>IDENTIFICATION</scope>
</reference>
<keyword evidence="6" id="KW-0805">Transcription regulation</keyword>
<evidence type="ECO:0000256" key="9">
    <source>
        <dbReference type="ARBA" id="ARBA00023242"/>
    </source>
</evidence>
<dbReference type="SMART" id="SM00355">
    <property type="entry name" value="ZnF_C2H2"/>
    <property type="match status" value="4"/>
</dbReference>
<dbReference type="OMA" id="KFFICKE"/>
<organism evidence="12 13">
    <name type="scientific">Ciona intestinalis</name>
    <name type="common">Transparent sea squirt</name>
    <name type="synonym">Ascidia intestinalis</name>
    <dbReference type="NCBI Taxonomy" id="7719"/>
    <lineage>
        <taxon>Eukaryota</taxon>
        <taxon>Metazoa</taxon>
        <taxon>Chordata</taxon>
        <taxon>Tunicata</taxon>
        <taxon>Ascidiacea</taxon>
        <taxon>Phlebobranchia</taxon>
        <taxon>Cionidae</taxon>
        <taxon>Ciona</taxon>
    </lineage>
</organism>
<feature type="domain" description="C2H2-type" evidence="11">
    <location>
        <begin position="177"/>
        <end position="203"/>
    </location>
</feature>
<dbReference type="PANTHER" id="PTHR24394">
    <property type="entry name" value="ZINC FINGER PROTEIN"/>
    <property type="match status" value="1"/>
</dbReference>
<proteinExistence type="predicted"/>
<keyword evidence="2" id="KW-0479">Metal-binding</keyword>
<dbReference type="Pfam" id="PF00096">
    <property type="entry name" value="zf-C2H2"/>
    <property type="match status" value="3"/>
</dbReference>
<keyword evidence="9" id="KW-0539">Nucleus</keyword>
<dbReference type="FunFam" id="3.30.160.60:FF:000710">
    <property type="entry name" value="Zinc finger protein 768"/>
    <property type="match status" value="1"/>
</dbReference>
<evidence type="ECO:0000259" key="11">
    <source>
        <dbReference type="PROSITE" id="PS50157"/>
    </source>
</evidence>
<dbReference type="Gene3D" id="3.30.160.60">
    <property type="entry name" value="Classic Zinc Finger"/>
    <property type="match status" value="4"/>
</dbReference>
<evidence type="ECO:0000256" key="3">
    <source>
        <dbReference type="ARBA" id="ARBA00022737"/>
    </source>
</evidence>
<evidence type="ECO:0000256" key="10">
    <source>
        <dbReference type="PROSITE-ProRule" id="PRU00042"/>
    </source>
</evidence>
<name>F6Z625_CIOIN</name>
<dbReference type="HOGENOM" id="CLU_002678_2_6_1"/>
<dbReference type="PROSITE" id="PS50157">
    <property type="entry name" value="ZINC_FINGER_C2H2_2"/>
    <property type="match status" value="4"/>
</dbReference>
<dbReference type="GO" id="GO:0008270">
    <property type="term" value="F:zinc ion binding"/>
    <property type="evidence" value="ECO:0007669"/>
    <property type="project" value="UniProtKB-KW"/>
</dbReference>
<evidence type="ECO:0000256" key="2">
    <source>
        <dbReference type="ARBA" id="ARBA00022723"/>
    </source>
</evidence>
<dbReference type="Proteomes" id="UP000008144">
    <property type="component" value="Unassembled WGS sequence"/>
</dbReference>
<comment type="subcellular location">
    <subcellularLocation>
        <location evidence="1">Nucleus</location>
    </subcellularLocation>
</comment>
<reference evidence="13" key="1">
    <citation type="journal article" date="2002" name="Science">
        <title>The draft genome of Ciona intestinalis: insights into chordate and vertebrate origins.</title>
        <authorList>
            <person name="Dehal P."/>
            <person name="Satou Y."/>
            <person name="Campbell R.K."/>
            <person name="Chapman J."/>
            <person name="Degnan B."/>
            <person name="De Tomaso A."/>
            <person name="Davidson B."/>
            <person name="Di Gregorio A."/>
            <person name="Gelpke M."/>
            <person name="Goodstein D.M."/>
            <person name="Harafuji N."/>
            <person name="Hastings K.E."/>
            <person name="Ho I."/>
            <person name="Hotta K."/>
            <person name="Huang W."/>
            <person name="Kawashima T."/>
            <person name="Lemaire P."/>
            <person name="Martinez D."/>
            <person name="Meinertzhagen I.A."/>
            <person name="Necula S."/>
            <person name="Nonaka M."/>
            <person name="Putnam N."/>
            <person name="Rash S."/>
            <person name="Saiga H."/>
            <person name="Satake M."/>
            <person name="Terry A."/>
            <person name="Yamada L."/>
            <person name="Wang H.G."/>
            <person name="Awazu S."/>
            <person name="Azumi K."/>
            <person name="Boore J."/>
            <person name="Branno M."/>
            <person name="Chin-Bow S."/>
            <person name="DeSantis R."/>
            <person name="Doyle S."/>
            <person name="Francino P."/>
            <person name="Keys D.N."/>
            <person name="Haga S."/>
            <person name="Hayashi H."/>
            <person name="Hino K."/>
            <person name="Imai K.S."/>
            <person name="Inaba K."/>
            <person name="Kano S."/>
            <person name="Kobayashi K."/>
            <person name="Kobayashi M."/>
            <person name="Lee B.I."/>
            <person name="Makabe K.W."/>
            <person name="Manohar C."/>
            <person name="Matassi G."/>
            <person name="Medina M."/>
            <person name="Mochizuki Y."/>
            <person name="Mount S."/>
            <person name="Morishita T."/>
            <person name="Miura S."/>
            <person name="Nakayama A."/>
            <person name="Nishizaka S."/>
            <person name="Nomoto H."/>
            <person name="Ohta F."/>
            <person name="Oishi K."/>
            <person name="Rigoutsos I."/>
            <person name="Sano M."/>
            <person name="Sasaki A."/>
            <person name="Sasakura Y."/>
            <person name="Shoguchi E."/>
            <person name="Shin-i T."/>
            <person name="Spagnuolo A."/>
            <person name="Stainier D."/>
            <person name="Suzuki M.M."/>
            <person name="Tassy O."/>
            <person name="Takatori N."/>
            <person name="Tokuoka M."/>
            <person name="Yagi K."/>
            <person name="Yoshizaki F."/>
            <person name="Wada S."/>
            <person name="Zhang C."/>
            <person name="Hyatt P.D."/>
            <person name="Larimer F."/>
            <person name="Detter C."/>
            <person name="Doggett N."/>
            <person name="Glavina T."/>
            <person name="Hawkins T."/>
            <person name="Richardson P."/>
            <person name="Lucas S."/>
            <person name="Kohara Y."/>
            <person name="Levine M."/>
            <person name="Satoh N."/>
            <person name="Rokhsar D.S."/>
        </authorList>
    </citation>
    <scope>NUCLEOTIDE SEQUENCE [LARGE SCALE GENOMIC DNA]</scope>
</reference>
<feature type="domain" description="C2H2-type" evidence="11">
    <location>
        <begin position="121"/>
        <end position="148"/>
    </location>
</feature>
<evidence type="ECO:0000256" key="1">
    <source>
        <dbReference type="ARBA" id="ARBA00004123"/>
    </source>
</evidence>
<evidence type="ECO:0000256" key="5">
    <source>
        <dbReference type="ARBA" id="ARBA00022833"/>
    </source>
</evidence>
<dbReference type="FunFam" id="3.30.160.60:FF:000325">
    <property type="entry name" value="ZFP90 zinc finger protein"/>
    <property type="match status" value="1"/>
</dbReference>
<dbReference type="AlphaFoldDB" id="F6Z625"/>
<dbReference type="GO" id="GO:0003677">
    <property type="term" value="F:DNA binding"/>
    <property type="evidence" value="ECO:0007669"/>
    <property type="project" value="UniProtKB-KW"/>
</dbReference>
<feature type="domain" description="C2H2-type" evidence="11">
    <location>
        <begin position="149"/>
        <end position="176"/>
    </location>
</feature>
<accession>F6Z625</accession>
<protein>
    <recommendedName>
        <fullName evidence="11">C2H2-type domain-containing protein</fullName>
    </recommendedName>
</protein>
<dbReference type="PROSITE" id="PS00028">
    <property type="entry name" value="ZINC_FINGER_C2H2_1"/>
    <property type="match status" value="3"/>
</dbReference>
<dbReference type="GO" id="GO:0005634">
    <property type="term" value="C:nucleus"/>
    <property type="evidence" value="ECO:0007669"/>
    <property type="project" value="UniProtKB-SubCell"/>
</dbReference>
<evidence type="ECO:0000256" key="4">
    <source>
        <dbReference type="ARBA" id="ARBA00022771"/>
    </source>
</evidence>
<evidence type="ECO:0000256" key="8">
    <source>
        <dbReference type="ARBA" id="ARBA00023163"/>
    </source>
</evidence>
<dbReference type="PANTHER" id="PTHR24394:SF29">
    <property type="entry name" value="MYONEURIN"/>
    <property type="match status" value="1"/>
</dbReference>
<dbReference type="InParanoid" id="F6Z625"/>
<dbReference type="GeneTree" id="ENSGT00940000161979"/>
<keyword evidence="13" id="KW-1185">Reference proteome</keyword>
<dbReference type="SUPFAM" id="SSF57667">
    <property type="entry name" value="beta-beta-alpha zinc fingers"/>
    <property type="match status" value="2"/>
</dbReference>
<keyword evidence="3" id="KW-0677">Repeat</keyword>
<dbReference type="InterPro" id="IPR013087">
    <property type="entry name" value="Znf_C2H2_type"/>
</dbReference>